<proteinExistence type="predicted"/>
<reference evidence="2 3" key="1">
    <citation type="submission" date="2018-06" db="EMBL/GenBank/DDBJ databases">
        <title>Comparative genomics reveals the genomic features of Rhizophagus irregularis, R. cerebriforme, R. diaphanum and Gigaspora rosea, and their symbiotic lifestyle signature.</title>
        <authorList>
            <person name="Morin E."/>
            <person name="San Clemente H."/>
            <person name="Chen E.C.H."/>
            <person name="De La Providencia I."/>
            <person name="Hainaut M."/>
            <person name="Kuo A."/>
            <person name="Kohler A."/>
            <person name="Murat C."/>
            <person name="Tang N."/>
            <person name="Roy S."/>
            <person name="Loubradou J."/>
            <person name="Henrissat B."/>
            <person name="Grigoriev I.V."/>
            <person name="Corradi N."/>
            <person name="Roux C."/>
            <person name="Martin F.M."/>
        </authorList>
    </citation>
    <scope>NUCLEOTIDE SEQUENCE [LARGE SCALE GENOMIC DNA]</scope>
    <source>
        <strain evidence="2 3">DAOM 194757</strain>
    </source>
</reference>
<comment type="caution">
    <text evidence="2">The sequence shown here is derived from an EMBL/GenBank/DDBJ whole genome shotgun (WGS) entry which is preliminary data.</text>
</comment>
<dbReference type="EMBL" id="QKWP01000201">
    <property type="protein sequence ID" value="RIB24789.1"/>
    <property type="molecule type" value="Genomic_DNA"/>
</dbReference>
<protein>
    <recommendedName>
        <fullName evidence="4">MD-2-related lipid-recognition domain-containing protein</fullName>
    </recommendedName>
</protein>
<dbReference type="OrthoDB" id="2325819at2759"/>
<feature type="chain" id="PRO_5017435282" description="MD-2-related lipid-recognition domain-containing protein" evidence="1">
    <location>
        <begin position="20"/>
        <end position="143"/>
    </location>
</feature>
<gene>
    <name evidence="2" type="ORF">C2G38_610792</name>
</gene>
<sequence>MKNFIFASILLALLLTVNAATFRRALTFVPCDLKNAVNVAIVPKIPKSGKNESFHISGILTEHDITAQKTKLSIAYEDINGKGLGKPYTQPFTASTKAGNPFSLSATRVPTPKLPSSYLIKVAVEDPSNAIPLGCALARVEKI</sequence>
<evidence type="ECO:0000313" key="2">
    <source>
        <dbReference type="EMBL" id="RIB24789.1"/>
    </source>
</evidence>
<dbReference type="Proteomes" id="UP000266673">
    <property type="component" value="Unassembled WGS sequence"/>
</dbReference>
<organism evidence="2 3">
    <name type="scientific">Gigaspora rosea</name>
    <dbReference type="NCBI Taxonomy" id="44941"/>
    <lineage>
        <taxon>Eukaryota</taxon>
        <taxon>Fungi</taxon>
        <taxon>Fungi incertae sedis</taxon>
        <taxon>Mucoromycota</taxon>
        <taxon>Glomeromycotina</taxon>
        <taxon>Glomeromycetes</taxon>
        <taxon>Diversisporales</taxon>
        <taxon>Gigasporaceae</taxon>
        <taxon>Gigaspora</taxon>
    </lineage>
</organism>
<keyword evidence="1" id="KW-0732">Signal</keyword>
<dbReference type="AlphaFoldDB" id="A0A397VUX7"/>
<evidence type="ECO:0008006" key="4">
    <source>
        <dbReference type="Google" id="ProtNLM"/>
    </source>
</evidence>
<evidence type="ECO:0000313" key="3">
    <source>
        <dbReference type="Proteomes" id="UP000266673"/>
    </source>
</evidence>
<accession>A0A397VUX7</accession>
<name>A0A397VUX7_9GLOM</name>
<keyword evidence="3" id="KW-1185">Reference proteome</keyword>
<evidence type="ECO:0000256" key="1">
    <source>
        <dbReference type="SAM" id="SignalP"/>
    </source>
</evidence>
<feature type="signal peptide" evidence="1">
    <location>
        <begin position="1"/>
        <end position="19"/>
    </location>
</feature>